<dbReference type="GO" id="GO:0046872">
    <property type="term" value="F:metal ion binding"/>
    <property type="evidence" value="ECO:0007669"/>
    <property type="project" value="InterPro"/>
</dbReference>
<evidence type="ECO:0000256" key="1">
    <source>
        <dbReference type="ARBA" id="ARBA00007358"/>
    </source>
</evidence>
<dbReference type="GO" id="GO:0004022">
    <property type="term" value="F:alcohol dehydrogenase (NAD+) activity"/>
    <property type="evidence" value="ECO:0007669"/>
    <property type="project" value="TreeGrafter"/>
</dbReference>
<dbReference type="PANTHER" id="PTHR11496:SF83">
    <property type="entry name" value="HYDROXYACID-OXOACID TRANSHYDROGENASE, MITOCHONDRIAL"/>
    <property type="match status" value="1"/>
</dbReference>
<evidence type="ECO:0000256" key="2">
    <source>
        <dbReference type="ARBA" id="ARBA00023002"/>
    </source>
</evidence>
<dbReference type="Pfam" id="PF00465">
    <property type="entry name" value="Fe-ADH"/>
    <property type="match status" value="1"/>
</dbReference>
<dbReference type="EMBL" id="LKAQ01000004">
    <property type="protein sequence ID" value="OIQ50197.1"/>
    <property type="molecule type" value="Genomic_DNA"/>
</dbReference>
<dbReference type="Pfam" id="PF25137">
    <property type="entry name" value="ADH_Fe_C"/>
    <property type="match status" value="1"/>
</dbReference>
<keyword evidence="6" id="KW-1185">Reference proteome</keyword>
<evidence type="ECO:0000259" key="4">
    <source>
        <dbReference type="Pfam" id="PF25137"/>
    </source>
</evidence>
<comment type="caution">
    <text evidence="5">The sequence shown here is derived from an EMBL/GenBank/DDBJ whole genome shotgun (WGS) entry which is preliminary data.</text>
</comment>
<gene>
    <name evidence="5" type="primary">adhE</name>
    <name evidence="5" type="ORF">BerOc1_02127</name>
</gene>
<dbReference type="SUPFAM" id="SSF56796">
    <property type="entry name" value="Dehydroquinate synthase-like"/>
    <property type="match status" value="1"/>
</dbReference>
<protein>
    <submittedName>
        <fullName evidence="5">Aldehyde-alcohol dehydrogenase</fullName>
    </submittedName>
</protein>
<dbReference type="PANTHER" id="PTHR11496">
    <property type="entry name" value="ALCOHOL DEHYDROGENASE"/>
    <property type="match status" value="1"/>
</dbReference>
<proteinExistence type="inferred from homology"/>
<evidence type="ECO:0000313" key="6">
    <source>
        <dbReference type="Proteomes" id="UP000181901"/>
    </source>
</evidence>
<feature type="domain" description="Alcohol dehydrogenase iron-type/glycerol dehydrogenase GldA" evidence="3">
    <location>
        <begin position="7"/>
        <end position="175"/>
    </location>
</feature>
<comment type="similarity">
    <text evidence="1">Belongs to the iron-containing alcohol dehydrogenase family.</text>
</comment>
<organism evidence="5 6">
    <name type="scientific">Pseudodesulfovibrio hydrargyri</name>
    <dbReference type="NCBI Taxonomy" id="2125990"/>
    <lineage>
        <taxon>Bacteria</taxon>
        <taxon>Pseudomonadati</taxon>
        <taxon>Thermodesulfobacteriota</taxon>
        <taxon>Desulfovibrionia</taxon>
        <taxon>Desulfovibrionales</taxon>
        <taxon>Desulfovibrionaceae</taxon>
    </lineage>
</organism>
<reference evidence="5 6" key="1">
    <citation type="submission" date="2015-09" db="EMBL/GenBank/DDBJ databases">
        <title>Genome of Desulfovibrio dechloracetivorans BerOc1, a mercury methylating strain isolated from highly hydrocarbons and metals contaminated coastal sediments.</title>
        <authorList>
            <person name="Goni Urriza M."/>
            <person name="Gassie C."/>
            <person name="Bouchez O."/>
            <person name="Klopp C."/>
            <person name="Ranchou-Peyruse A."/>
            <person name="Remy G."/>
        </authorList>
    </citation>
    <scope>NUCLEOTIDE SEQUENCE [LARGE SCALE GENOMIC DNA]</scope>
    <source>
        <strain evidence="5 6">BerOc1</strain>
    </source>
</reference>
<dbReference type="InterPro" id="IPR039697">
    <property type="entry name" value="Alcohol_dehydrogenase_Fe"/>
</dbReference>
<dbReference type="FunFam" id="1.20.1090.10:FF:000001">
    <property type="entry name" value="Aldehyde-alcohol dehydrogenase"/>
    <property type="match status" value="1"/>
</dbReference>
<dbReference type="InterPro" id="IPR056798">
    <property type="entry name" value="ADH_Fe_C"/>
</dbReference>
<dbReference type="OrthoDB" id="9815791at2"/>
<dbReference type="Gene3D" id="1.20.1090.10">
    <property type="entry name" value="Dehydroquinate synthase-like - alpha domain"/>
    <property type="match status" value="1"/>
</dbReference>
<dbReference type="Proteomes" id="UP000181901">
    <property type="component" value="Unassembled WGS sequence"/>
</dbReference>
<evidence type="ECO:0000313" key="5">
    <source>
        <dbReference type="EMBL" id="OIQ50197.1"/>
    </source>
</evidence>
<evidence type="ECO:0000259" key="3">
    <source>
        <dbReference type="Pfam" id="PF00465"/>
    </source>
</evidence>
<dbReference type="InterPro" id="IPR034802">
    <property type="entry name" value="NADPH_BDH"/>
</dbReference>
<dbReference type="CDD" id="cd08179">
    <property type="entry name" value="NADPH_BDH"/>
    <property type="match status" value="1"/>
</dbReference>
<dbReference type="PROSITE" id="PS00913">
    <property type="entry name" value="ADH_IRON_1"/>
    <property type="match status" value="1"/>
</dbReference>
<dbReference type="InterPro" id="IPR001670">
    <property type="entry name" value="ADH_Fe/GldA"/>
</dbReference>
<sequence length="384" mass="40872">MASFIIPRETYFGSGVVAQLGKLKGEKATIVIGGGSIKKNGGLARIEAELRGAGIDTQVIEGVESDPTIQTVLAGVERMREFGPDLIVGVGGGSPIDAAKAMWLFYEQPDMTLEKAAVPFSLPTLRRKARFVAVSTTSGTGTEVTSFSVITDGETGIKYPIADYNLTPDVAIVDTDLSADLPSRLVAHTGMDALTHSIEAYVSNVSNDLTDALAIKSIEMIDQYIKPSYYGDTEARGKMHIAQCLAGMSFSNAILGIVHSMAHKSGSILDLPHGCANAIFLPHVIAYNAAEAPAKYAEIADRLGLAGDTDQEKATALAAHIETMNKALDIPSTLAEFGVDEAFFKENLERMAEGAVADPCTGTNPRCIDKEAMRTLFELAYYGK</sequence>
<feature type="domain" description="Fe-containing alcohol dehydrogenase-like C-terminal" evidence="4">
    <location>
        <begin position="187"/>
        <end position="380"/>
    </location>
</feature>
<keyword evidence="2" id="KW-0560">Oxidoreductase</keyword>
<dbReference type="InterPro" id="IPR018211">
    <property type="entry name" value="ADH_Fe_CS"/>
</dbReference>
<name>A0A1J5MU91_9BACT</name>
<dbReference type="Gene3D" id="3.40.50.1970">
    <property type="match status" value="1"/>
</dbReference>
<dbReference type="FunFam" id="3.40.50.1970:FF:000003">
    <property type="entry name" value="Alcohol dehydrogenase, iron-containing"/>
    <property type="match status" value="1"/>
</dbReference>
<dbReference type="RefSeq" id="WP_071545654.1">
    <property type="nucleotide sequence ID" value="NZ_LKAQ01000004.1"/>
</dbReference>
<accession>A0A1J5MU91</accession>
<dbReference type="AlphaFoldDB" id="A0A1J5MU91"/>